<organism evidence="1">
    <name type="scientific">Fagus sylvatica</name>
    <name type="common">Beechnut</name>
    <dbReference type="NCBI Taxonomy" id="28930"/>
    <lineage>
        <taxon>Eukaryota</taxon>
        <taxon>Viridiplantae</taxon>
        <taxon>Streptophyta</taxon>
        <taxon>Embryophyta</taxon>
        <taxon>Tracheophyta</taxon>
        <taxon>Spermatophyta</taxon>
        <taxon>Magnoliopsida</taxon>
        <taxon>eudicotyledons</taxon>
        <taxon>Gunneridae</taxon>
        <taxon>Pentapetalae</taxon>
        <taxon>rosids</taxon>
        <taxon>fabids</taxon>
        <taxon>Fagales</taxon>
        <taxon>Fagaceae</taxon>
        <taxon>Fagus</taxon>
    </lineage>
</organism>
<protein>
    <submittedName>
        <fullName evidence="1">Uncharacterized protein</fullName>
    </submittedName>
</protein>
<dbReference type="EMBL" id="OIVN01005846">
    <property type="protein sequence ID" value="SPD24213.1"/>
    <property type="molecule type" value="Genomic_DNA"/>
</dbReference>
<gene>
    <name evidence="1" type="ORF">FSB_LOCUS52095</name>
</gene>
<dbReference type="AlphaFoldDB" id="A0A2N9IJI0"/>
<sequence length="77" mass="8254">MPRRHQLVETYYAPLLSLEGTITRSPTASIWSRSLSARTIPSAAGAEANPSTTPVSLNPRLGACLYRSSLATNDLVP</sequence>
<proteinExistence type="predicted"/>
<evidence type="ECO:0000313" key="1">
    <source>
        <dbReference type="EMBL" id="SPD24213.1"/>
    </source>
</evidence>
<name>A0A2N9IJI0_FAGSY</name>
<accession>A0A2N9IJI0</accession>
<reference evidence="1" key="1">
    <citation type="submission" date="2018-02" db="EMBL/GenBank/DDBJ databases">
        <authorList>
            <person name="Cohen D.B."/>
            <person name="Kent A.D."/>
        </authorList>
    </citation>
    <scope>NUCLEOTIDE SEQUENCE</scope>
</reference>